<keyword evidence="2" id="KW-1185">Reference proteome</keyword>
<dbReference type="InterPro" id="IPR042038">
    <property type="entry name" value="MukE_N"/>
</dbReference>
<proteinExistence type="predicted"/>
<accession>A0ABV9KZY5</accession>
<reference evidence="2" key="1">
    <citation type="journal article" date="2019" name="Int. J. Syst. Evol. Microbiol.">
        <title>The Global Catalogue of Microorganisms (GCM) 10K type strain sequencing project: providing services to taxonomists for standard genome sequencing and annotation.</title>
        <authorList>
            <consortium name="The Broad Institute Genomics Platform"/>
            <consortium name="The Broad Institute Genome Sequencing Center for Infectious Disease"/>
            <person name="Wu L."/>
            <person name="Ma J."/>
        </authorList>
    </citation>
    <scope>NUCLEOTIDE SEQUENCE [LARGE SCALE GENOMIC DNA]</scope>
    <source>
        <strain evidence="2">CCUG 66188</strain>
    </source>
</reference>
<comment type="caution">
    <text evidence="1">The sequence shown here is derived from an EMBL/GenBank/DDBJ whole genome shotgun (WGS) entry which is preliminary data.</text>
</comment>
<dbReference type="InterPro" id="IPR053841">
    <property type="entry name" value="MksE"/>
</dbReference>
<name>A0ABV9KZY5_9BACT</name>
<gene>
    <name evidence="1" type="ORF">ACFO6W_18115</name>
</gene>
<dbReference type="Proteomes" id="UP001596023">
    <property type="component" value="Unassembled WGS sequence"/>
</dbReference>
<dbReference type="Pfam" id="PF21980">
    <property type="entry name" value="MksE"/>
    <property type="match status" value="1"/>
</dbReference>
<dbReference type="EMBL" id="JBHSGN010000107">
    <property type="protein sequence ID" value="MFC4675607.1"/>
    <property type="molecule type" value="Genomic_DNA"/>
</dbReference>
<dbReference type="Gene3D" id="1.10.10.2250">
    <property type="match status" value="1"/>
</dbReference>
<protein>
    <recommendedName>
        <fullName evidence="3">DUF4194 domain-containing protein</fullName>
    </recommendedName>
</protein>
<evidence type="ECO:0000313" key="2">
    <source>
        <dbReference type="Proteomes" id="UP001596023"/>
    </source>
</evidence>
<evidence type="ECO:0000313" key="1">
    <source>
        <dbReference type="EMBL" id="MFC4675607.1"/>
    </source>
</evidence>
<sequence>MGYLDETEIKNPYDFLNCKQGKELFASLDFALKDGVHIQEYGKQKELCSYLRRFYLTLAQYYREFWGLELEQGGNDSETYFYLKFCPDLKNGIPTSHKHLMSKENIIVGLLLYKVYYNDCNIELNSLGKFQRIIKLDYPDLKPGIIKTLAKAKKEKATQFNDEKIDACIKNAFDEFSKIKWIEMDGDSFEILPSFHRLTREFAPYINNIDEILKESQDEKLPANS</sequence>
<evidence type="ECO:0008006" key="3">
    <source>
        <dbReference type="Google" id="ProtNLM"/>
    </source>
</evidence>
<dbReference type="RefSeq" id="WP_379998991.1">
    <property type="nucleotide sequence ID" value="NZ_JBHSGN010000107.1"/>
</dbReference>
<organism evidence="1 2">
    <name type="scientific">Dysgonomonas termitidis</name>
    <dbReference type="NCBI Taxonomy" id="1516126"/>
    <lineage>
        <taxon>Bacteria</taxon>
        <taxon>Pseudomonadati</taxon>
        <taxon>Bacteroidota</taxon>
        <taxon>Bacteroidia</taxon>
        <taxon>Bacteroidales</taxon>
        <taxon>Dysgonomonadaceae</taxon>
        <taxon>Dysgonomonas</taxon>
    </lineage>
</organism>